<sequence>MRVIITGATGMVGEGVLHECLLDADIEQVLVVTRRATGVQHPKLREVLLTNFADPAPVGDELSGYDACFFCLGVSSIGMSEAEYSRLTYDLTLGFARTLAHLNPQMTFCYVSGAGTDGTERGRQMWARVKGRTENALQQLPFRRVYAFRPGYMHPTPGLKNTLSGYRYFTWAYPALRKLFPGHVSTLQEMAQALINAAKFGYPKPVLEVKDIVQLAHQQAAEQA</sequence>
<dbReference type="RefSeq" id="WP_059069585.1">
    <property type="nucleotide sequence ID" value="NZ_LNAL01000006.1"/>
</dbReference>
<gene>
    <name evidence="3" type="ORF">ASU33_08915</name>
</gene>
<dbReference type="AlphaFoldDB" id="A0A9X0HLT5"/>
<dbReference type="OrthoDB" id="9798632at2"/>
<dbReference type="Gene3D" id="3.40.50.720">
    <property type="entry name" value="NAD(P)-binding Rossmann-like Domain"/>
    <property type="match status" value="1"/>
</dbReference>
<dbReference type="Proteomes" id="UP000054223">
    <property type="component" value="Unassembled WGS sequence"/>
</dbReference>
<keyword evidence="4" id="KW-1185">Reference proteome</keyword>
<dbReference type="Pfam" id="PF01370">
    <property type="entry name" value="Epimerase"/>
    <property type="match status" value="1"/>
</dbReference>
<reference evidence="3 4" key="1">
    <citation type="submission" date="2015-11" db="EMBL/GenBank/DDBJ databases">
        <title>Solirubrum puertoriconensis gen. nov. an environmental bacteria isolated in Puerto Rico.</title>
        <authorList>
            <person name="Cuebas-Irizarry M.F."/>
            <person name="Montalvo-Rodriguez R."/>
        </authorList>
    </citation>
    <scope>NUCLEOTIDE SEQUENCE [LARGE SCALE GENOMIC DNA]</scope>
    <source>
        <strain evidence="3 4">MC1A</strain>
    </source>
</reference>
<dbReference type="PANTHER" id="PTHR14097">
    <property type="entry name" value="OXIDOREDUCTASE HTATIP2"/>
    <property type="match status" value="1"/>
</dbReference>
<protein>
    <submittedName>
        <fullName evidence="3">Epimerase</fullName>
    </submittedName>
</protein>
<dbReference type="InterPro" id="IPR001509">
    <property type="entry name" value="Epimerase_deHydtase"/>
</dbReference>
<comment type="subcellular location">
    <subcellularLocation>
        <location evidence="1">Membrane</location>
    </subcellularLocation>
</comment>
<dbReference type="GO" id="GO:0016020">
    <property type="term" value="C:membrane"/>
    <property type="evidence" value="ECO:0007669"/>
    <property type="project" value="UniProtKB-SubCell"/>
</dbReference>
<proteinExistence type="predicted"/>
<comment type="caution">
    <text evidence="3">The sequence shown here is derived from an EMBL/GenBank/DDBJ whole genome shotgun (WGS) entry which is preliminary data.</text>
</comment>
<dbReference type="SUPFAM" id="SSF51735">
    <property type="entry name" value="NAD(P)-binding Rossmann-fold domains"/>
    <property type="match status" value="1"/>
</dbReference>
<feature type="domain" description="NAD-dependent epimerase/dehydratase" evidence="2">
    <location>
        <begin position="3"/>
        <end position="94"/>
    </location>
</feature>
<accession>A0A9X0HLT5</accession>
<dbReference type="PANTHER" id="PTHR14097:SF8">
    <property type="entry name" value="NAD(P)-BINDING DOMAIN-CONTAINING PROTEIN"/>
    <property type="match status" value="1"/>
</dbReference>
<organism evidence="3 4">
    <name type="scientific">Solirubrum puertoriconensis</name>
    <dbReference type="NCBI Taxonomy" id="1751427"/>
    <lineage>
        <taxon>Bacteria</taxon>
        <taxon>Pseudomonadati</taxon>
        <taxon>Bacteroidota</taxon>
        <taxon>Cytophagia</taxon>
        <taxon>Cytophagales</taxon>
    </lineage>
</organism>
<evidence type="ECO:0000313" key="3">
    <source>
        <dbReference type="EMBL" id="KUG08288.1"/>
    </source>
</evidence>
<evidence type="ECO:0000256" key="1">
    <source>
        <dbReference type="ARBA" id="ARBA00004370"/>
    </source>
</evidence>
<evidence type="ECO:0000313" key="4">
    <source>
        <dbReference type="Proteomes" id="UP000054223"/>
    </source>
</evidence>
<dbReference type="EMBL" id="LNAL01000006">
    <property type="protein sequence ID" value="KUG08288.1"/>
    <property type="molecule type" value="Genomic_DNA"/>
</dbReference>
<evidence type="ECO:0000259" key="2">
    <source>
        <dbReference type="Pfam" id="PF01370"/>
    </source>
</evidence>
<name>A0A9X0HLT5_SOLP1</name>
<dbReference type="InterPro" id="IPR036291">
    <property type="entry name" value="NAD(P)-bd_dom_sf"/>
</dbReference>